<evidence type="ECO:0000256" key="3">
    <source>
        <dbReference type="ARBA" id="ARBA00022475"/>
    </source>
</evidence>
<evidence type="ECO:0000256" key="7">
    <source>
        <dbReference type="ARBA" id="ARBA00022801"/>
    </source>
</evidence>
<comment type="caution">
    <text evidence="17">The sequence shown here is derived from an EMBL/GenBank/DDBJ whole genome shotgun (WGS) entry which is preliminary data.</text>
</comment>
<evidence type="ECO:0000256" key="6">
    <source>
        <dbReference type="ARBA" id="ARBA00022729"/>
    </source>
</evidence>
<feature type="transmembrane region" description="Helical" evidence="16">
    <location>
        <begin position="388"/>
        <end position="412"/>
    </location>
</feature>
<keyword evidence="6" id="KW-0732">Signal</keyword>
<dbReference type="GO" id="GO:0009986">
    <property type="term" value="C:cell surface"/>
    <property type="evidence" value="ECO:0007669"/>
    <property type="project" value="TreeGrafter"/>
</dbReference>
<evidence type="ECO:0000256" key="9">
    <source>
        <dbReference type="ARBA" id="ARBA00023180"/>
    </source>
</evidence>
<evidence type="ECO:0000313" key="17">
    <source>
        <dbReference type="EMBL" id="PCE64800.1"/>
    </source>
</evidence>
<dbReference type="RefSeq" id="WP_097440080.1">
    <property type="nucleotide sequence ID" value="NZ_KZ300476.1"/>
</dbReference>
<keyword evidence="10" id="KW-0119">Carbohydrate metabolism</keyword>
<dbReference type="GO" id="GO:0005576">
    <property type="term" value="C:extracellular region"/>
    <property type="evidence" value="ECO:0007669"/>
    <property type="project" value="TreeGrafter"/>
</dbReference>
<evidence type="ECO:0000256" key="10">
    <source>
        <dbReference type="ARBA" id="ARBA00023277"/>
    </source>
</evidence>
<dbReference type="InterPro" id="IPR000490">
    <property type="entry name" value="Glyco_hydro_17"/>
</dbReference>
<reference evidence="17 18" key="1">
    <citation type="submission" date="2017-04" db="EMBL/GenBank/DDBJ databases">
        <title>A new member of the family Flavobacteriaceae isolated from ascidians.</title>
        <authorList>
            <person name="Chen L."/>
        </authorList>
    </citation>
    <scope>NUCLEOTIDE SEQUENCE [LARGE SCALE GENOMIC DNA]</scope>
    <source>
        <strain evidence="17 18">HQA918</strain>
    </source>
</reference>
<evidence type="ECO:0000256" key="1">
    <source>
        <dbReference type="ARBA" id="ARBA00004191"/>
    </source>
</evidence>
<keyword evidence="4" id="KW-0134">Cell wall</keyword>
<feature type="transmembrane region" description="Helical" evidence="16">
    <location>
        <begin position="346"/>
        <end position="367"/>
    </location>
</feature>
<evidence type="ECO:0000256" key="5">
    <source>
        <dbReference type="ARBA" id="ARBA00022525"/>
    </source>
</evidence>
<evidence type="ECO:0000256" key="12">
    <source>
        <dbReference type="ARBA" id="ARBA00023326"/>
    </source>
</evidence>
<evidence type="ECO:0000256" key="2">
    <source>
        <dbReference type="ARBA" id="ARBA00004236"/>
    </source>
</evidence>
<dbReference type="PANTHER" id="PTHR16631">
    <property type="entry name" value="GLUCAN 1,3-BETA-GLUCOSIDASE"/>
    <property type="match status" value="1"/>
</dbReference>
<feature type="transmembrane region" description="Helical" evidence="16">
    <location>
        <begin position="87"/>
        <end position="106"/>
    </location>
</feature>
<dbReference type="SUPFAM" id="SSF103473">
    <property type="entry name" value="MFS general substrate transporter"/>
    <property type="match status" value="1"/>
</dbReference>
<dbReference type="PANTHER" id="PTHR16631:SF17">
    <property type="entry name" value="GLUCAN ENDO-1,3-BETA-GLUCOSIDASE BTGC"/>
    <property type="match status" value="1"/>
</dbReference>
<feature type="transmembrane region" description="Helical" evidence="16">
    <location>
        <begin position="47"/>
        <end position="66"/>
    </location>
</feature>
<comment type="subcellular location">
    <subcellularLocation>
        <location evidence="2">Cell membrane</location>
    </subcellularLocation>
    <subcellularLocation>
        <location evidence="1">Secreted</location>
        <location evidence="1">Cell wall</location>
    </subcellularLocation>
</comment>
<dbReference type="GO" id="GO:0071555">
    <property type="term" value="P:cell wall organization"/>
    <property type="evidence" value="ECO:0007669"/>
    <property type="project" value="UniProtKB-KW"/>
</dbReference>
<dbReference type="InterPro" id="IPR050732">
    <property type="entry name" value="Beta-glucan_modifiers"/>
</dbReference>
<keyword evidence="7 17" id="KW-0378">Hydrolase</keyword>
<keyword evidence="5" id="KW-0964">Secreted</keyword>
<protein>
    <recommendedName>
        <fullName evidence="15">Endo-1,3-beta-glucanase btgC</fullName>
    </recommendedName>
    <alternativeName>
        <fullName evidence="14">Laminarinase btgC</fullName>
    </alternativeName>
</protein>
<dbReference type="GO" id="GO:0042973">
    <property type="term" value="F:glucan endo-1,3-beta-D-glucosidase activity"/>
    <property type="evidence" value="ECO:0007669"/>
    <property type="project" value="TreeGrafter"/>
</dbReference>
<keyword evidence="16" id="KW-0812">Transmembrane</keyword>
<evidence type="ECO:0000313" key="18">
    <source>
        <dbReference type="Proteomes" id="UP000219559"/>
    </source>
</evidence>
<feature type="transmembrane region" description="Helical" evidence="16">
    <location>
        <begin position="321"/>
        <end position="340"/>
    </location>
</feature>
<evidence type="ECO:0000256" key="11">
    <source>
        <dbReference type="ARBA" id="ARBA00023316"/>
    </source>
</evidence>
<feature type="transmembrane region" description="Helical" evidence="16">
    <location>
        <begin position="118"/>
        <end position="141"/>
    </location>
</feature>
<dbReference type="Gene3D" id="1.20.1250.20">
    <property type="entry name" value="MFS general substrate transporter like domains"/>
    <property type="match status" value="1"/>
</dbReference>
<keyword evidence="8 16" id="KW-0472">Membrane</keyword>
<gene>
    <name evidence="17" type="ORF">B7P33_06415</name>
</gene>
<keyword evidence="11" id="KW-0961">Cell wall biogenesis/degradation</keyword>
<dbReference type="Proteomes" id="UP000219559">
    <property type="component" value="Unassembled WGS sequence"/>
</dbReference>
<comment type="function">
    <text evidence="13">Glucanases play a role in cell expansion during growth, in cell-cell fusion during mating, and in spore release during sporulation. This enzyme may be involved in beta-glucan degradation. Active on laminarin and lichenan.</text>
</comment>
<evidence type="ECO:0000256" key="8">
    <source>
        <dbReference type="ARBA" id="ARBA00023136"/>
    </source>
</evidence>
<dbReference type="GO" id="GO:0005886">
    <property type="term" value="C:plasma membrane"/>
    <property type="evidence" value="ECO:0007669"/>
    <property type="project" value="UniProtKB-SubCell"/>
</dbReference>
<evidence type="ECO:0000256" key="16">
    <source>
        <dbReference type="SAM" id="Phobius"/>
    </source>
</evidence>
<feature type="transmembrane region" description="Helical" evidence="16">
    <location>
        <begin position="285"/>
        <end position="309"/>
    </location>
</feature>
<keyword evidence="16" id="KW-1133">Transmembrane helix</keyword>
<evidence type="ECO:0000256" key="15">
    <source>
        <dbReference type="ARBA" id="ARBA00043078"/>
    </source>
</evidence>
<evidence type="ECO:0000256" key="13">
    <source>
        <dbReference type="ARBA" id="ARBA00037649"/>
    </source>
</evidence>
<keyword evidence="3" id="KW-1003">Cell membrane</keyword>
<dbReference type="Pfam" id="PF00332">
    <property type="entry name" value="Glyco_hydro_17"/>
    <property type="match status" value="1"/>
</dbReference>
<feature type="transmembrane region" description="Helical" evidence="16">
    <location>
        <begin position="153"/>
        <end position="172"/>
    </location>
</feature>
<keyword evidence="12" id="KW-0624">Polysaccharide degradation</keyword>
<dbReference type="SUPFAM" id="SSF51445">
    <property type="entry name" value="(Trans)glycosidases"/>
    <property type="match status" value="1"/>
</dbReference>
<sequence length="783" mass="88770">MENVSVANRKKVPYINKIAFGIGMLANQMFPAALGIFMVVLVQDLGFPGWMWAAIYFFPRIFDCFTDPVMGFISDNTRSRWGRRRQYVFIGAILMGVAFVVMWQLYRENGLDYNFVYFMLWSFVFYLGITIFGVPYVAMGYEMSDDFHERTEIMAIAQWIGQWAWVVAPWFWVIMYDNSWFESADVATRNLAVWVGIICMIFAMVPAIFIKGRSTLHDKNMATLSMGNLKGSFSEIFKGFAEAFRIKAFRKLCISTFFIYNTFYTVSAFSFFIVVYHLFNGDTEAAGIWPTLFGSLGALITTFIVIPIVAKMSKKMGKKKAFMWSQSLSVLGYILLWFLFIPGKPYMFIFALPFFSFGIGSLFTLMMSMTADVCDLDEMNGGKRREGIFGAIYWWMVKFGFAIAGGLSGLIISFVGLDPEAVVQPDGAVSGLRLFFSGVPIMGTLIAMWIMRDYDLTEAKAMEIKAVLDKRKSGSLLNSYYQTDKLMTLTDFDKNQPLPASHIDLSGASDKKIRSLFVDNLDKGMYGICFSPYTEGQDIGDLLSRTQIRRRMEVVKPHTSWVRSFSCTDGNEFIPEVAKEMGLSTMVGAWIGDDKKANDKEMENLVQLAQSGLVDVAVIGNEVLLREELSEAELLGYMARFREAVPHVPVAYVDAYYQLYERPSLVEASDLILINCYPFWEGCHIDHAAMYLQQMYALIQKVAQGKPIIISETGWPNKGDAVQGAQPSDSNAMGYFAQVNSWAREEGVPLFYFSSFDESWKVHHEGDVGARWGLWDSNEQLKY</sequence>
<dbReference type="AlphaFoldDB" id="A0A2A4GA01"/>
<evidence type="ECO:0000256" key="14">
    <source>
        <dbReference type="ARBA" id="ARBA00042373"/>
    </source>
</evidence>
<feature type="transmembrane region" description="Helical" evidence="16">
    <location>
        <begin position="18"/>
        <end position="41"/>
    </location>
</feature>
<feature type="transmembrane region" description="Helical" evidence="16">
    <location>
        <begin position="257"/>
        <end position="279"/>
    </location>
</feature>
<dbReference type="InterPro" id="IPR017853">
    <property type="entry name" value="GH"/>
</dbReference>
<feature type="transmembrane region" description="Helical" evidence="16">
    <location>
        <begin position="432"/>
        <end position="451"/>
    </location>
</feature>
<evidence type="ECO:0000256" key="4">
    <source>
        <dbReference type="ARBA" id="ARBA00022512"/>
    </source>
</evidence>
<organism evidence="17 18">
    <name type="scientific">Sediminicola luteus</name>
    <dbReference type="NCBI Taxonomy" id="319238"/>
    <lineage>
        <taxon>Bacteria</taxon>
        <taxon>Pseudomonadati</taxon>
        <taxon>Bacteroidota</taxon>
        <taxon>Flavobacteriia</taxon>
        <taxon>Flavobacteriales</taxon>
        <taxon>Flavobacteriaceae</taxon>
        <taxon>Sediminicola</taxon>
    </lineage>
</organism>
<dbReference type="GO" id="GO:0000272">
    <property type="term" value="P:polysaccharide catabolic process"/>
    <property type="evidence" value="ECO:0007669"/>
    <property type="project" value="UniProtKB-KW"/>
</dbReference>
<keyword evidence="9" id="KW-0325">Glycoprotein</keyword>
<dbReference type="EMBL" id="NBWU01000002">
    <property type="protein sequence ID" value="PCE64800.1"/>
    <property type="molecule type" value="Genomic_DNA"/>
</dbReference>
<accession>A0A2A4GA01</accession>
<dbReference type="InterPro" id="IPR036259">
    <property type="entry name" value="MFS_trans_sf"/>
</dbReference>
<dbReference type="Pfam" id="PF13347">
    <property type="entry name" value="MFS_2"/>
    <property type="match status" value="1"/>
</dbReference>
<dbReference type="OrthoDB" id="9764596at2"/>
<dbReference type="Gene3D" id="3.20.20.80">
    <property type="entry name" value="Glycosidases"/>
    <property type="match status" value="1"/>
</dbReference>
<name>A0A2A4GA01_9FLAO</name>
<feature type="transmembrane region" description="Helical" evidence="16">
    <location>
        <begin position="192"/>
        <end position="210"/>
    </location>
</feature>
<keyword evidence="18" id="KW-1185">Reference proteome</keyword>
<proteinExistence type="predicted"/>